<sequence>MVSVQCKKSLRPIVSQPLAWASLRARSSPPVEVSLELPELVDVPLTKQFIGVKVVGLTAVAWPVAAEGVVVVRGGAGPAWGEILVV</sequence>
<protein>
    <submittedName>
        <fullName evidence="1">Uncharacterized protein</fullName>
    </submittedName>
</protein>
<comment type="caution">
    <text evidence="1">The sequence shown here is derived from an EMBL/GenBank/DDBJ whole genome shotgun (WGS) entry which is preliminary data.</text>
</comment>
<dbReference type="AlphaFoldDB" id="A0AAW2SS28"/>
<proteinExistence type="predicted"/>
<organism evidence="1">
    <name type="scientific">Sesamum latifolium</name>
    <dbReference type="NCBI Taxonomy" id="2727402"/>
    <lineage>
        <taxon>Eukaryota</taxon>
        <taxon>Viridiplantae</taxon>
        <taxon>Streptophyta</taxon>
        <taxon>Embryophyta</taxon>
        <taxon>Tracheophyta</taxon>
        <taxon>Spermatophyta</taxon>
        <taxon>Magnoliopsida</taxon>
        <taxon>eudicotyledons</taxon>
        <taxon>Gunneridae</taxon>
        <taxon>Pentapetalae</taxon>
        <taxon>asterids</taxon>
        <taxon>lamiids</taxon>
        <taxon>Lamiales</taxon>
        <taxon>Pedaliaceae</taxon>
        <taxon>Sesamum</taxon>
    </lineage>
</organism>
<dbReference type="EMBL" id="JACGWN010000016">
    <property type="protein sequence ID" value="KAL0395252.1"/>
    <property type="molecule type" value="Genomic_DNA"/>
</dbReference>
<accession>A0AAW2SS28</accession>
<reference evidence="1" key="1">
    <citation type="submission" date="2020-06" db="EMBL/GenBank/DDBJ databases">
        <authorList>
            <person name="Li T."/>
            <person name="Hu X."/>
            <person name="Zhang T."/>
            <person name="Song X."/>
            <person name="Zhang H."/>
            <person name="Dai N."/>
            <person name="Sheng W."/>
            <person name="Hou X."/>
            <person name="Wei L."/>
        </authorList>
    </citation>
    <scope>NUCLEOTIDE SEQUENCE</scope>
    <source>
        <strain evidence="1">KEN1</strain>
        <tissue evidence="1">Leaf</tissue>
    </source>
</reference>
<evidence type="ECO:0000313" key="1">
    <source>
        <dbReference type="EMBL" id="KAL0395252.1"/>
    </source>
</evidence>
<gene>
    <name evidence="1" type="ORF">Slati_4491400</name>
</gene>
<reference evidence="1" key="2">
    <citation type="journal article" date="2024" name="Plant">
        <title>Genomic evolution and insights into agronomic trait innovations of Sesamum species.</title>
        <authorList>
            <person name="Miao H."/>
            <person name="Wang L."/>
            <person name="Qu L."/>
            <person name="Liu H."/>
            <person name="Sun Y."/>
            <person name="Le M."/>
            <person name="Wang Q."/>
            <person name="Wei S."/>
            <person name="Zheng Y."/>
            <person name="Lin W."/>
            <person name="Duan Y."/>
            <person name="Cao H."/>
            <person name="Xiong S."/>
            <person name="Wang X."/>
            <person name="Wei L."/>
            <person name="Li C."/>
            <person name="Ma Q."/>
            <person name="Ju M."/>
            <person name="Zhao R."/>
            <person name="Li G."/>
            <person name="Mu C."/>
            <person name="Tian Q."/>
            <person name="Mei H."/>
            <person name="Zhang T."/>
            <person name="Gao T."/>
            <person name="Zhang H."/>
        </authorList>
    </citation>
    <scope>NUCLEOTIDE SEQUENCE</scope>
    <source>
        <strain evidence="1">KEN1</strain>
    </source>
</reference>
<name>A0AAW2SS28_9LAMI</name>